<sequence length="298" mass="33122">MSRGEQYGDEKRIRLPDARYLGYSQYGDLSGRPVFYFHGFPGSRREALLAAETARKLGIRIIAADRPGFGLSDFQENRTLLHWPDDVLRLADVLGIERFSVVGISGGGPYAAACALRIPHRLSSAGIVCGIGPPDAPEAARRAMPAARLAFFLSCRAPWLMGQFFAFAAWTLRTYPDQALARMVEALPDEDREALGRAGIKETLIASFREAVRNGTQGGAWEMEIYSRPWGFSLQEITMQVHLWHGERDTTVTPSMGRYQAYLLPRCRATFYPGEGHYSLPVNRMEEIVGELTGMTAS</sequence>
<reference evidence="2" key="2">
    <citation type="submission" date="2021-08" db="EMBL/GenBank/DDBJ databases">
        <authorList>
            <person name="Dalcin Martins P."/>
        </authorList>
    </citation>
    <scope>NUCLEOTIDE SEQUENCE</scope>
    <source>
        <strain evidence="2">MAG_39</strain>
    </source>
</reference>
<feature type="domain" description="AB hydrolase-1" evidence="1">
    <location>
        <begin position="33"/>
        <end position="280"/>
    </location>
</feature>
<comment type="caution">
    <text evidence="2">The sequence shown here is derived from an EMBL/GenBank/DDBJ whole genome shotgun (WGS) entry which is preliminary data.</text>
</comment>
<dbReference type="Pfam" id="PF00561">
    <property type="entry name" value="Abhydrolase_1"/>
    <property type="match status" value="1"/>
</dbReference>
<dbReference type="InterPro" id="IPR029058">
    <property type="entry name" value="AB_hydrolase_fold"/>
</dbReference>
<dbReference type="InterPro" id="IPR000073">
    <property type="entry name" value="AB_hydrolase_1"/>
</dbReference>
<proteinExistence type="predicted"/>
<dbReference type="AlphaFoldDB" id="A0A953JBA8"/>
<dbReference type="PRINTS" id="PR00111">
    <property type="entry name" value="ABHYDROLASE"/>
</dbReference>
<gene>
    <name evidence="2" type="ORF">K8I29_00855</name>
</gene>
<name>A0A953JBA8_9BACT</name>
<evidence type="ECO:0000259" key="1">
    <source>
        <dbReference type="Pfam" id="PF00561"/>
    </source>
</evidence>
<dbReference type="GO" id="GO:0016787">
    <property type="term" value="F:hydrolase activity"/>
    <property type="evidence" value="ECO:0007669"/>
    <property type="project" value="UniProtKB-KW"/>
</dbReference>
<accession>A0A953JBA8</accession>
<evidence type="ECO:0000313" key="3">
    <source>
        <dbReference type="Proteomes" id="UP000705867"/>
    </source>
</evidence>
<organism evidence="2 3">
    <name type="scientific">Candidatus Nitrobium versatile</name>
    <dbReference type="NCBI Taxonomy" id="2884831"/>
    <lineage>
        <taxon>Bacteria</taxon>
        <taxon>Pseudomonadati</taxon>
        <taxon>Nitrospirota</taxon>
        <taxon>Nitrospiria</taxon>
        <taxon>Nitrospirales</taxon>
        <taxon>Nitrospiraceae</taxon>
        <taxon>Candidatus Nitrobium</taxon>
    </lineage>
</organism>
<dbReference type="SUPFAM" id="SSF53474">
    <property type="entry name" value="alpha/beta-Hydrolases"/>
    <property type="match status" value="1"/>
</dbReference>
<protein>
    <submittedName>
        <fullName evidence="2">Alpha/beta hydrolase</fullName>
    </submittedName>
</protein>
<dbReference type="PANTHER" id="PTHR45763:SF46">
    <property type="entry name" value="AB HYDROLASE-1 DOMAIN-CONTAINING PROTEIN"/>
    <property type="match status" value="1"/>
</dbReference>
<evidence type="ECO:0000313" key="2">
    <source>
        <dbReference type="EMBL" id="MBZ0154746.1"/>
    </source>
</evidence>
<dbReference type="Gene3D" id="3.40.50.1820">
    <property type="entry name" value="alpha/beta hydrolase"/>
    <property type="match status" value="1"/>
</dbReference>
<dbReference type="PANTHER" id="PTHR45763">
    <property type="entry name" value="HYDROLASE, ALPHA/BETA FOLD FAMILY PROTEIN, EXPRESSED-RELATED"/>
    <property type="match status" value="1"/>
</dbReference>
<keyword evidence="2" id="KW-0378">Hydrolase</keyword>
<dbReference type="EMBL" id="JAIOIV010000010">
    <property type="protein sequence ID" value="MBZ0154746.1"/>
    <property type="molecule type" value="Genomic_DNA"/>
</dbReference>
<reference evidence="2" key="1">
    <citation type="journal article" date="2021" name="bioRxiv">
        <title>Unraveling nitrogen, sulfur and carbon metabolic pathways and microbial community transcriptional responses to substrate deprivation and toxicity stresses in a bioreactor mimicking anoxic brackish coastal sediment conditions.</title>
        <authorList>
            <person name="Martins P.D."/>
            <person name="Echeveste M.J."/>
            <person name="Arshad A."/>
            <person name="Kurth J."/>
            <person name="Ouboter H."/>
            <person name="Jetten M.S.M."/>
            <person name="Welte C.U."/>
        </authorList>
    </citation>
    <scope>NUCLEOTIDE SEQUENCE</scope>
    <source>
        <strain evidence="2">MAG_39</strain>
    </source>
</reference>
<dbReference type="Proteomes" id="UP000705867">
    <property type="component" value="Unassembled WGS sequence"/>
</dbReference>